<feature type="compositionally biased region" description="Low complexity" evidence="14">
    <location>
        <begin position="820"/>
        <end position="830"/>
    </location>
</feature>
<dbReference type="CDD" id="cd00041">
    <property type="entry name" value="CUB"/>
    <property type="match status" value="2"/>
</dbReference>
<keyword evidence="18" id="KW-0675">Receptor</keyword>
<keyword evidence="18" id="KW-0449">Lipoprotein</keyword>
<feature type="domain" description="CUB" evidence="16">
    <location>
        <begin position="248"/>
        <end position="378"/>
    </location>
</feature>
<feature type="compositionally biased region" description="Low complexity" evidence="14">
    <location>
        <begin position="585"/>
        <end position="596"/>
    </location>
</feature>
<dbReference type="InterPro" id="IPR050685">
    <property type="entry name" value="LDLR"/>
</dbReference>
<feature type="compositionally biased region" description="Basic and acidic residues" evidence="14">
    <location>
        <begin position="702"/>
        <end position="712"/>
    </location>
</feature>
<feature type="region of interest" description="Disordered" evidence="14">
    <location>
        <begin position="812"/>
        <end position="883"/>
    </location>
</feature>
<dbReference type="InterPro" id="IPR002172">
    <property type="entry name" value="LDrepeatLR_classA_rpt"/>
</dbReference>
<dbReference type="FunFam" id="4.10.400.10:FF:000034">
    <property type="entry name" value="Low-density lipoprotein receptor-related protein 2"/>
    <property type="match status" value="1"/>
</dbReference>
<keyword evidence="7 15" id="KW-1133">Transmembrane helix</keyword>
<dbReference type="SMART" id="SM00192">
    <property type="entry name" value="LDLa"/>
    <property type="match status" value="4"/>
</dbReference>
<dbReference type="Proteomes" id="UP000085678">
    <property type="component" value="Unplaced"/>
</dbReference>
<keyword evidence="6" id="KW-0677">Repeat</keyword>
<evidence type="ECO:0000256" key="3">
    <source>
        <dbReference type="ARBA" id="ARBA00022583"/>
    </source>
</evidence>
<dbReference type="SMART" id="SM00042">
    <property type="entry name" value="CUB"/>
    <property type="match status" value="2"/>
</dbReference>
<evidence type="ECO:0000256" key="11">
    <source>
        <dbReference type="ARBA" id="ARBA00023180"/>
    </source>
</evidence>
<keyword evidence="8 15" id="KW-0472">Membrane</keyword>
<dbReference type="InterPro" id="IPR036055">
    <property type="entry name" value="LDL_receptor-like_sf"/>
</dbReference>
<feature type="disulfide bond" evidence="13">
    <location>
        <begin position="182"/>
        <end position="197"/>
    </location>
</feature>
<dbReference type="PRINTS" id="PR00261">
    <property type="entry name" value="LDLRECEPTOR"/>
</dbReference>
<feature type="disulfide bond" evidence="13">
    <location>
        <begin position="170"/>
        <end position="188"/>
    </location>
</feature>
<gene>
    <name evidence="18" type="primary">LOC106151510</name>
</gene>
<feature type="compositionally biased region" description="Polar residues" evidence="14">
    <location>
        <begin position="745"/>
        <end position="755"/>
    </location>
</feature>
<dbReference type="STRING" id="7574.A0A1S3H474"/>
<dbReference type="InterPro" id="IPR000859">
    <property type="entry name" value="CUB_dom"/>
</dbReference>
<keyword evidence="5" id="KW-0732">Signal</keyword>
<evidence type="ECO:0000256" key="6">
    <source>
        <dbReference type="ARBA" id="ARBA00022737"/>
    </source>
</evidence>
<feature type="domain" description="CUB" evidence="16">
    <location>
        <begin position="47"/>
        <end position="159"/>
    </location>
</feature>
<sequence>MPGRPLGLELGTISSSPGTIISVVIIFALLCPTQVPYAASAGIPAGCHTQTYNHITQGLIQSANYPFNYSSCEAWMIQSDGLNITISFEDLDLPKASNGSCIDFLQIGPLPTTKFCGKLDDPIPKVYISQRSHVWMYLHSSPGRSQSRGRGFSLRYLTRSNRCDGSQFRCGNGACILERWRCNSWNECGDGSDEVNCSGGIIKPTPPPPCGKGTFLCRNTQEKFTCFNNLQICDGTRNCQDGSDEENCAGSTCKHIMDLALPGTSSMASCNGTLTSPNYPQPYQADQTCDWLIQAPAGKKIQLRFQAFDLHEDINAEFVTVYDGRDERSGVLGKYTGTGIYKPPKVIETSSNELFVKFVSSPDYSKPRDGFLARYQIKGCCIGQQEKCFQEEDCYEPEDRCDGTWHCQLHGGDERQCSASCSGDRHFSCGHKTTSCYLEKERCDGTVDCKVDFGDESNCDPLKCGPHNGTFLCRNKKCIKERWQCDGTDDCQDNSDEVNCSSLPSLRVIIAAVIGSLICGLLLVIALGCTCKLYALRMNEHYGTRNETPMTRLQELFNARPPPPNYDRAMVTSRPYDEVQQEMRAQLQAAQEATEQPSATGGGGSTIQDGNASSNTSSANSSNNAQHRDMLLVFPDSTSSDSDSETELGRRMNQVNISLDSDIQARWRRKRKSRTRRGNGGGSSRDSASQASGNPAGSSRQDPGRGDPDPNRTDASSLLSAGDTASTSTCTDSVIVSMCEDNPKPDTSTIQTNPTEGGACDLTAQDEPNQCVTPNILTNQNGEAVASESCQANSSNIVSDSSSETALLHSLGANADDDLPSSSDLSSYSPTQSAEESHGPLSHSETSYQSRPNHGTMAEDEAATHLLAPDDFDCDDDDVPLLA</sequence>
<dbReference type="Pfam" id="PF00431">
    <property type="entry name" value="CUB"/>
    <property type="match status" value="2"/>
</dbReference>
<keyword evidence="11" id="KW-0325">Glycoprotein</keyword>
<dbReference type="CDD" id="cd00112">
    <property type="entry name" value="LDLa"/>
    <property type="match status" value="3"/>
</dbReference>
<name>A0A1S3H474_LINAN</name>
<feature type="region of interest" description="Disordered" evidence="14">
    <location>
        <begin position="741"/>
        <end position="766"/>
    </location>
</feature>
<evidence type="ECO:0000256" key="10">
    <source>
        <dbReference type="ARBA" id="ARBA00023176"/>
    </source>
</evidence>
<dbReference type="FunFam" id="2.60.120.290:FF:000005">
    <property type="entry name" value="Procollagen C-endopeptidase enhancer 1"/>
    <property type="match status" value="1"/>
</dbReference>
<organism evidence="17 18">
    <name type="scientific">Lingula anatina</name>
    <name type="common">Brachiopod</name>
    <name type="synonym">Lingula unguis</name>
    <dbReference type="NCBI Taxonomy" id="7574"/>
    <lineage>
        <taxon>Eukaryota</taxon>
        <taxon>Metazoa</taxon>
        <taxon>Spiralia</taxon>
        <taxon>Lophotrochozoa</taxon>
        <taxon>Brachiopoda</taxon>
        <taxon>Linguliformea</taxon>
        <taxon>Lingulata</taxon>
        <taxon>Lingulida</taxon>
        <taxon>Linguloidea</taxon>
        <taxon>Lingulidae</taxon>
        <taxon>Lingula</taxon>
    </lineage>
</organism>
<feature type="disulfide bond" evidence="13">
    <location>
        <begin position="233"/>
        <end position="248"/>
    </location>
</feature>
<keyword evidence="4 15" id="KW-0812">Transmembrane</keyword>
<dbReference type="RefSeq" id="XP_013380266.1">
    <property type="nucleotide sequence ID" value="XM_013524812.1"/>
</dbReference>
<dbReference type="FunFam" id="4.10.400.10:FF:000024">
    <property type="entry name" value="Low-density lipoprotein RecePtor related"/>
    <property type="match status" value="1"/>
</dbReference>
<feature type="compositionally biased region" description="Acidic residues" evidence="14">
    <location>
        <begin position="870"/>
        <end position="883"/>
    </location>
</feature>
<feature type="compositionally biased region" description="Basic residues" evidence="14">
    <location>
        <begin position="666"/>
        <end position="677"/>
    </location>
</feature>
<dbReference type="PROSITE" id="PS01180">
    <property type="entry name" value="CUB"/>
    <property type="match status" value="2"/>
</dbReference>
<dbReference type="SUPFAM" id="SSF57424">
    <property type="entry name" value="LDL receptor-like module"/>
    <property type="match status" value="3"/>
</dbReference>
<reference evidence="18" key="1">
    <citation type="submission" date="2025-08" db="UniProtKB">
        <authorList>
            <consortium name="RefSeq"/>
        </authorList>
    </citation>
    <scope>IDENTIFICATION</scope>
    <source>
        <tissue evidence="18">Gonads</tissue>
    </source>
</reference>
<feature type="compositionally biased region" description="Polar residues" evidence="14">
    <location>
        <begin position="843"/>
        <end position="853"/>
    </location>
</feature>
<accession>A0A1S3H474</accession>
<protein>
    <submittedName>
        <fullName evidence="18">Low-density lipoprotein receptor-related protein 3</fullName>
    </submittedName>
</protein>
<feature type="compositionally biased region" description="Polar residues" evidence="14">
    <location>
        <begin position="688"/>
        <end position="701"/>
    </location>
</feature>
<dbReference type="KEGG" id="lak:106151510"/>
<keyword evidence="9 13" id="KW-1015">Disulfide bond</keyword>
<proteinExistence type="inferred from homology"/>
<evidence type="ECO:0000256" key="1">
    <source>
        <dbReference type="ARBA" id="ARBA00004167"/>
    </source>
</evidence>
<dbReference type="PANTHER" id="PTHR24270:SF60">
    <property type="entry name" value="CUB AND LDLA DOMAIN, ISOFORM A-RELATED"/>
    <property type="match status" value="1"/>
</dbReference>
<evidence type="ECO:0000256" key="12">
    <source>
        <dbReference type="ARBA" id="ARBA00037878"/>
    </source>
</evidence>
<evidence type="ECO:0000313" key="18">
    <source>
        <dbReference type="RefSeq" id="XP_013380266.1"/>
    </source>
</evidence>
<feature type="compositionally biased region" description="Low complexity" evidence="14">
    <location>
        <begin position="611"/>
        <end position="625"/>
    </location>
</feature>
<feature type="disulfide bond" evidence="13">
    <location>
        <begin position="163"/>
        <end position="175"/>
    </location>
</feature>
<dbReference type="PROSITE" id="PS01209">
    <property type="entry name" value="LDLRA_1"/>
    <property type="match status" value="2"/>
</dbReference>
<evidence type="ECO:0000256" key="9">
    <source>
        <dbReference type="ARBA" id="ARBA00023157"/>
    </source>
</evidence>
<evidence type="ECO:0000256" key="4">
    <source>
        <dbReference type="ARBA" id="ARBA00022692"/>
    </source>
</evidence>
<evidence type="ECO:0000256" key="2">
    <source>
        <dbReference type="ARBA" id="ARBA00009939"/>
    </source>
</evidence>
<dbReference type="Gene3D" id="4.10.400.10">
    <property type="entry name" value="Low-density Lipoprotein Receptor"/>
    <property type="match status" value="3"/>
</dbReference>
<keyword evidence="10" id="KW-0168">Coated pit</keyword>
<feature type="disulfide bond" evidence="13">
    <location>
        <begin position="473"/>
        <end position="491"/>
    </location>
</feature>
<feature type="compositionally biased region" description="Polar residues" evidence="14">
    <location>
        <begin position="713"/>
        <end position="727"/>
    </location>
</feature>
<comment type="caution">
    <text evidence="13">Lacks conserved residue(s) required for the propagation of feature annotation.</text>
</comment>
<evidence type="ECO:0000256" key="7">
    <source>
        <dbReference type="ARBA" id="ARBA00022989"/>
    </source>
</evidence>
<dbReference type="InterPro" id="IPR035914">
    <property type="entry name" value="Sperma_CUB_dom_sf"/>
</dbReference>
<dbReference type="GO" id="GO:0005886">
    <property type="term" value="C:plasma membrane"/>
    <property type="evidence" value="ECO:0007669"/>
    <property type="project" value="TreeGrafter"/>
</dbReference>
<dbReference type="OrthoDB" id="10020456at2759"/>
<dbReference type="SUPFAM" id="SSF49854">
    <property type="entry name" value="Spermadhesin, CUB domain"/>
    <property type="match status" value="2"/>
</dbReference>
<keyword evidence="17" id="KW-1185">Reference proteome</keyword>
<evidence type="ECO:0000256" key="15">
    <source>
        <dbReference type="SAM" id="Phobius"/>
    </source>
</evidence>
<dbReference type="PANTHER" id="PTHR24270">
    <property type="entry name" value="LOW-DENSITY LIPOPROTEIN RECEPTOR-RELATED"/>
    <property type="match status" value="1"/>
</dbReference>
<dbReference type="InParanoid" id="A0A1S3H474"/>
<dbReference type="GO" id="GO:0006897">
    <property type="term" value="P:endocytosis"/>
    <property type="evidence" value="ECO:0007669"/>
    <property type="project" value="UniProtKB-KW"/>
</dbReference>
<dbReference type="InterPro" id="IPR023415">
    <property type="entry name" value="LDLR_class-A_CS"/>
</dbReference>
<dbReference type="Pfam" id="PF00057">
    <property type="entry name" value="Ldl_recept_a"/>
    <property type="match status" value="3"/>
</dbReference>
<evidence type="ECO:0000259" key="16">
    <source>
        <dbReference type="PROSITE" id="PS01180"/>
    </source>
</evidence>
<dbReference type="OMA" id="PTVNIFL"/>
<comment type="similarity">
    <text evidence="2">Belongs to the LDLR family.</text>
</comment>
<evidence type="ECO:0000256" key="14">
    <source>
        <dbReference type="SAM" id="MobiDB-lite"/>
    </source>
</evidence>
<evidence type="ECO:0000256" key="8">
    <source>
        <dbReference type="ARBA" id="ARBA00023136"/>
    </source>
</evidence>
<dbReference type="GeneID" id="106151510"/>
<evidence type="ECO:0000256" key="5">
    <source>
        <dbReference type="ARBA" id="ARBA00022729"/>
    </source>
</evidence>
<feature type="region of interest" description="Disordered" evidence="14">
    <location>
        <begin position="578"/>
        <end position="727"/>
    </location>
</feature>
<dbReference type="PROSITE" id="PS50068">
    <property type="entry name" value="LDLRA_2"/>
    <property type="match status" value="3"/>
</dbReference>
<dbReference type="Gene3D" id="2.60.120.290">
    <property type="entry name" value="Spermadhesin, CUB domain"/>
    <property type="match status" value="2"/>
</dbReference>
<feature type="disulfide bond" evidence="13">
    <location>
        <begin position="485"/>
        <end position="500"/>
    </location>
</feature>
<evidence type="ECO:0000256" key="13">
    <source>
        <dbReference type="PROSITE-ProRule" id="PRU00124"/>
    </source>
</evidence>
<keyword evidence="3" id="KW-0254">Endocytosis</keyword>
<evidence type="ECO:0000313" key="17">
    <source>
        <dbReference type="Proteomes" id="UP000085678"/>
    </source>
</evidence>
<dbReference type="GO" id="GO:0005905">
    <property type="term" value="C:clathrin-coated pit"/>
    <property type="evidence" value="ECO:0007669"/>
    <property type="project" value="UniProtKB-KW"/>
</dbReference>
<feature type="transmembrane region" description="Helical" evidence="15">
    <location>
        <begin position="508"/>
        <end position="535"/>
    </location>
</feature>
<comment type="subcellular location">
    <subcellularLocation>
        <location evidence="12">Membrane</location>
        <location evidence="12">Coated pit</location>
    </subcellularLocation>
    <subcellularLocation>
        <location evidence="1">Membrane</location>
        <topology evidence="1">Single-pass membrane protein</topology>
    </subcellularLocation>
</comment>
<dbReference type="AlphaFoldDB" id="A0A1S3H474"/>